<dbReference type="CDD" id="cd02603">
    <property type="entry name" value="HAD_sEH-N_like"/>
    <property type="match status" value="1"/>
</dbReference>
<dbReference type="Proteomes" id="UP000244956">
    <property type="component" value="Unassembled WGS sequence"/>
</dbReference>
<dbReference type="InterPro" id="IPR041492">
    <property type="entry name" value="HAD_2"/>
</dbReference>
<protein>
    <submittedName>
        <fullName evidence="1">HAD family phosphatase</fullName>
    </submittedName>
</protein>
<evidence type="ECO:0000313" key="1">
    <source>
        <dbReference type="EMBL" id="PWD99501.1"/>
    </source>
</evidence>
<dbReference type="SUPFAM" id="SSF56784">
    <property type="entry name" value="HAD-like"/>
    <property type="match status" value="1"/>
</dbReference>
<dbReference type="SFLD" id="SFLDG01129">
    <property type="entry name" value="C1.5:_HAD__Beta-PGM__Phosphata"/>
    <property type="match status" value="1"/>
</dbReference>
<dbReference type="PANTHER" id="PTHR43611">
    <property type="entry name" value="ALPHA-D-GLUCOSE 1-PHOSPHATE PHOSPHATASE"/>
    <property type="match status" value="1"/>
</dbReference>
<name>A0A2U2B8U3_9BACT</name>
<dbReference type="Gene3D" id="1.10.150.240">
    <property type="entry name" value="Putative phosphatase, domain 2"/>
    <property type="match status" value="1"/>
</dbReference>
<gene>
    <name evidence="1" type="ORF">DDZ16_10895</name>
</gene>
<organism evidence="1 2">
    <name type="scientific">Marinilabilia rubra</name>
    <dbReference type="NCBI Taxonomy" id="2162893"/>
    <lineage>
        <taxon>Bacteria</taxon>
        <taxon>Pseudomonadati</taxon>
        <taxon>Bacteroidota</taxon>
        <taxon>Bacteroidia</taxon>
        <taxon>Marinilabiliales</taxon>
        <taxon>Marinilabiliaceae</taxon>
        <taxon>Marinilabilia</taxon>
    </lineage>
</organism>
<dbReference type="PRINTS" id="PR00413">
    <property type="entry name" value="HADHALOGNASE"/>
</dbReference>
<dbReference type="EMBL" id="QEWP01000007">
    <property type="protein sequence ID" value="PWD99501.1"/>
    <property type="molecule type" value="Genomic_DNA"/>
</dbReference>
<comment type="caution">
    <text evidence="1">The sequence shown here is derived from an EMBL/GenBank/DDBJ whole genome shotgun (WGS) entry which is preliminary data.</text>
</comment>
<dbReference type="AlphaFoldDB" id="A0A2U2B8U3"/>
<dbReference type="InterPro" id="IPR036412">
    <property type="entry name" value="HAD-like_sf"/>
</dbReference>
<dbReference type="SFLD" id="SFLDS00003">
    <property type="entry name" value="Haloacid_Dehalogenase"/>
    <property type="match status" value="1"/>
</dbReference>
<dbReference type="Pfam" id="PF13419">
    <property type="entry name" value="HAD_2"/>
    <property type="match status" value="1"/>
</dbReference>
<dbReference type="NCBIfam" id="TIGR01509">
    <property type="entry name" value="HAD-SF-IA-v3"/>
    <property type="match status" value="1"/>
</dbReference>
<accession>A0A2U2B8U3</accession>
<dbReference type="InterPro" id="IPR006439">
    <property type="entry name" value="HAD-SF_hydro_IA"/>
</dbReference>
<dbReference type="InterPro" id="IPR023198">
    <property type="entry name" value="PGP-like_dom2"/>
</dbReference>
<sequence>MTPQNGIKNIIFDLGNVLIPLKTEQATKAFLDLMPEGKTGEDIKNIKSSKCFFDYETGRISTDEFLNELLPFFKPEVKKEEIANAWKTIIGEFPVVHVEMLQRLRQKYRIFVLSNTNEIHASKFEKEVPRVDHLKNLFERLYYSHQMGLRKPQSEIYNKVLADNNLIPSETLFADDLPENIETAKKLGIQTLLVTPELELNKWFEKY</sequence>
<dbReference type="PANTHER" id="PTHR43611:SF3">
    <property type="entry name" value="FLAVIN MONONUCLEOTIDE HYDROLASE 1, CHLOROPLATIC"/>
    <property type="match status" value="1"/>
</dbReference>
<dbReference type="InterPro" id="IPR023214">
    <property type="entry name" value="HAD_sf"/>
</dbReference>
<proteinExistence type="predicted"/>
<dbReference type="Gene3D" id="3.40.50.1000">
    <property type="entry name" value="HAD superfamily/HAD-like"/>
    <property type="match status" value="1"/>
</dbReference>
<reference evidence="1 2" key="1">
    <citation type="submission" date="2018-05" db="EMBL/GenBank/DDBJ databases">
        <title>Marinilabilia rubrum sp. nov., isolated from saltern sediment.</title>
        <authorList>
            <person name="Zhang R."/>
        </authorList>
    </citation>
    <scope>NUCLEOTIDE SEQUENCE [LARGE SCALE GENOMIC DNA]</scope>
    <source>
        <strain evidence="1 2">WTE16</strain>
    </source>
</reference>
<dbReference type="OrthoDB" id="9797415at2"/>
<keyword evidence="2" id="KW-1185">Reference proteome</keyword>
<evidence type="ECO:0000313" key="2">
    <source>
        <dbReference type="Proteomes" id="UP000244956"/>
    </source>
</evidence>
<dbReference type="RefSeq" id="WP_109264497.1">
    <property type="nucleotide sequence ID" value="NZ_QEWP01000007.1"/>
</dbReference>